<evidence type="ECO:0000256" key="1">
    <source>
        <dbReference type="SAM" id="Phobius"/>
    </source>
</evidence>
<dbReference type="EMBL" id="OC868538">
    <property type="protein sequence ID" value="CAD7634098.1"/>
    <property type="molecule type" value="Genomic_DNA"/>
</dbReference>
<proteinExistence type="predicted"/>
<keyword evidence="1" id="KW-1133">Transmembrane helix</keyword>
<dbReference type="AlphaFoldDB" id="A0A7R9L3F3"/>
<dbReference type="OrthoDB" id="6514778at2759"/>
<reference evidence="2" key="1">
    <citation type="submission" date="2020-11" db="EMBL/GenBank/DDBJ databases">
        <authorList>
            <person name="Tran Van P."/>
        </authorList>
    </citation>
    <scope>NUCLEOTIDE SEQUENCE</scope>
</reference>
<keyword evidence="3" id="KW-1185">Reference proteome</keyword>
<feature type="transmembrane region" description="Helical" evidence="1">
    <location>
        <begin position="278"/>
        <end position="300"/>
    </location>
</feature>
<dbReference type="EMBL" id="CAJPIZ010013963">
    <property type="protein sequence ID" value="CAG2114528.1"/>
    <property type="molecule type" value="Genomic_DNA"/>
</dbReference>
<dbReference type="Proteomes" id="UP000759131">
    <property type="component" value="Unassembled WGS sequence"/>
</dbReference>
<protein>
    <submittedName>
        <fullName evidence="2">Uncharacterized protein</fullName>
    </submittedName>
</protein>
<organism evidence="2">
    <name type="scientific">Medioppia subpectinata</name>
    <dbReference type="NCBI Taxonomy" id="1979941"/>
    <lineage>
        <taxon>Eukaryota</taxon>
        <taxon>Metazoa</taxon>
        <taxon>Ecdysozoa</taxon>
        <taxon>Arthropoda</taxon>
        <taxon>Chelicerata</taxon>
        <taxon>Arachnida</taxon>
        <taxon>Acari</taxon>
        <taxon>Acariformes</taxon>
        <taxon>Sarcoptiformes</taxon>
        <taxon>Oribatida</taxon>
        <taxon>Brachypylina</taxon>
        <taxon>Oppioidea</taxon>
        <taxon>Oppiidae</taxon>
        <taxon>Medioppia</taxon>
    </lineage>
</organism>
<evidence type="ECO:0000313" key="2">
    <source>
        <dbReference type="EMBL" id="CAD7634098.1"/>
    </source>
</evidence>
<keyword evidence="1" id="KW-0472">Membrane</keyword>
<keyword evidence="1" id="KW-0812">Transmembrane</keyword>
<accession>A0A7R9L3F3</accession>
<name>A0A7R9L3F3_9ACAR</name>
<feature type="non-terminal residue" evidence="2">
    <location>
        <position position="314"/>
    </location>
</feature>
<gene>
    <name evidence="2" type="ORF">OSB1V03_LOCUS14494</name>
</gene>
<evidence type="ECO:0000313" key="3">
    <source>
        <dbReference type="Proteomes" id="UP000759131"/>
    </source>
</evidence>
<sequence>AIQSEIENVGRRFVNDIKDNHKLGSIGSVGSAKLTTSLMNEEKRWHTVWLRSLEYLMILEEGPHCPQHYLSGVDEQLPSKRHKNNVGIVSPNVRILNKRVQTSVAMVGETKNELLGDNLNAKVEIIQKDIGYSSDADMSDVVEAHPHSDAAALSSRSVRKLRRRRNKTRQTRTRPWSFHSDWTDWDYYQTPLHGDYVSSEDINYEDDKIIRNLIEFGENYETWITNEDIDDLIRVSTPSSPQILAKETKQRESTAETVEEVVTHSPPPKATKRSAMRLTFTMFIYATLAIFALALTLTNYSPHIQKLYRRPPPI</sequence>